<dbReference type="KEGG" id="sgm:GCM10017557_00240"/>
<dbReference type="Pfam" id="PF00583">
    <property type="entry name" value="Acetyltransf_1"/>
    <property type="match status" value="1"/>
</dbReference>
<evidence type="ECO:0000313" key="3">
    <source>
        <dbReference type="Proteomes" id="UP000516444"/>
    </source>
</evidence>
<dbReference type="CDD" id="cd04301">
    <property type="entry name" value="NAT_SF"/>
    <property type="match status" value="1"/>
</dbReference>
<evidence type="ECO:0000259" key="1">
    <source>
        <dbReference type="PROSITE" id="PS51186"/>
    </source>
</evidence>
<accession>A0A7G1NW90</accession>
<evidence type="ECO:0000313" key="2">
    <source>
        <dbReference type="EMBL" id="BCL25165.1"/>
    </source>
</evidence>
<dbReference type="InterPro" id="IPR000182">
    <property type="entry name" value="GNAT_dom"/>
</dbReference>
<organism evidence="2 3">
    <name type="scientific">Streptomyces aurantiacus</name>
    <dbReference type="NCBI Taxonomy" id="47760"/>
    <lineage>
        <taxon>Bacteria</taxon>
        <taxon>Bacillati</taxon>
        <taxon>Actinomycetota</taxon>
        <taxon>Actinomycetes</taxon>
        <taxon>Kitasatosporales</taxon>
        <taxon>Streptomycetaceae</taxon>
        <taxon>Streptomyces</taxon>
        <taxon>Streptomyces aurantiacus group</taxon>
    </lineage>
</organism>
<proteinExistence type="predicted"/>
<reference evidence="2 3" key="1">
    <citation type="journal article" date="2014" name="Int. J. Syst. Evol. Microbiol.">
        <title>Complete genome sequence of Corynebacterium casei LMG S-19264T (=DSM 44701T), isolated from a smear-ripened cheese.</title>
        <authorList>
            <consortium name="US DOE Joint Genome Institute (JGI-PGF)"/>
            <person name="Walter F."/>
            <person name="Albersmeier A."/>
            <person name="Kalinowski J."/>
            <person name="Ruckert C."/>
        </authorList>
    </citation>
    <scope>NUCLEOTIDE SEQUENCE [LARGE SCALE GENOMIC DNA]</scope>
    <source>
        <strain evidence="2 3">JCM 4677</strain>
    </source>
</reference>
<dbReference type="InterPro" id="IPR016181">
    <property type="entry name" value="Acyl_CoA_acyltransferase"/>
</dbReference>
<sequence length="192" mass="21503">MMTSSPSLDIEILPPEASSDTVLMAQIAELVNRVYAASEDGQWLPGATRTTASEIAEFTRAREIIVASISGVLVGSIRVQLLTPERGESGMLVSDPDRRNMGIGRELRRFTIDMLREQGVKTLQIELLVPRDWDQASKQFMAEWNERSGYQVVRKGAFEEQYPDLAPLLATPCDFIIYEKDIQNLRTQRSAG</sequence>
<dbReference type="EMBL" id="AP023440">
    <property type="protein sequence ID" value="BCL25165.1"/>
    <property type="molecule type" value="Genomic_DNA"/>
</dbReference>
<dbReference type="Gene3D" id="3.40.630.30">
    <property type="match status" value="1"/>
</dbReference>
<name>A0A7G1NW90_9ACTN</name>
<dbReference type="PROSITE" id="PS51186">
    <property type="entry name" value="GNAT"/>
    <property type="match status" value="1"/>
</dbReference>
<keyword evidence="3" id="KW-1185">Reference proteome</keyword>
<protein>
    <submittedName>
        <fullName evidence="2">GNAT family N-acetyltransferase</fullName>
    </submittedName>
</protein>
<dbReference type="AlphaFoldDB" id="A0A7G1NW90"/>
<feature type="domain" description="N-acetyltransferase" evidence="1">
    <location>
        <begin position="10"/>
        <end position="174"/>
    </location>
</feature>
<dbReference type="SUPFAM" id="SSF55729">
    <property type="entry name" value="Acyl-CoA N-acyltransferases (Nat)"/>
    <property type="match status" value="1"/>
</dbReference>
<gene>
    <name evidence="2" type="ORF">GCM10017557_00240</name>
</gene>
<dbReference type="Proteomes" id="UP000516444">
    <property type="component" value="Chromosome"/>
</dbReference>
<dbReference type="GO" id="GO:0016747">
    <property type="term" value="F:acyltransferase activity, transferring groups other than amino-acyl groups"/>
    <property type="evidence" value="ECO:0007669"/>
    <property type="project" value="InterPro"/>
</dbReference>